<protein>
    <submittedName>
        <fullName evidence="2">Uncharacterized protein</fullName>
    </submittedName>
</protein>
<evidence type="ECO:0000256" key="1">
    <source>
        <dbReference type="SAM" id="MobiDB-lite"/>
    </source>
</evidence>
<gene>
    <name evidence="2" type="ORF">PMAYCL1PPCAC_01210</name>
</gene>
<evidence type="ECO:0000313" key="3">
    <source>
        <dbReference type="Proteomes" id="UP001328107"/>
    </source>
</evidence>
<proteinExistence type="predicted"/>
<dbReference type="AlphaFoldDB" id="A0AAN4Z4B4"/>
<feature type="region of interest" description="Disordered" evidence="1">
    <location>
        <begin position="18"/>
        <end position="40"/>
    </location>
</feature>
<keyword evidence="3" id="KW-1185">Reference proteome</keyword>
<dbReference type="Proteomes" id="UP001328107">
    <property type="component" value="Unassembled WGS sequence"/>
</dbReference>
<organism evidence="2 3">
    <name type="scientific">Pristionchus mayeri</name>
    <dbReference type="NCBI Taxonomy" id="1317129"/>
    <lineage>
        <taxon>Eukaryota</taxon>
        <taxon>Metazoa</taxon>
        <taxon>Ecdysozoa</taxon>
        <taxon>Nematoda</taxon>
        <taxon>Chromadorea</taxon>
        <taxon>Rhabditida</taxon>
        <taxon>Rhabditina</taxon>
        <taxon>Diplogasteromorpha</taxon>
        <taxon>Diplogasteroidea</taxon>
        <taxon>Neodiplogasteridae</taxon>
        <taxon>Pristionchus</taxon>
    </lineage>
</organism>
<feature type="non-terminal residue" evidence="2">
    <location>
        <position position="1"/>
    </location>
</feature>
<evidence type="ECO:0000313" key="2">
    <source>
        <dbReference type="EMBL" id="GMR31015.1"/>
    </source>
</evidence>
<reference evidence="3" key="1">
    <citation type="submission" date="2022-10" db="EMBL/GenBank/DDBJ databases">
        <title>Genome assembly of Pristionchus species.</title>
        <authorList>
            <person name="Yoshida K."/>
            <person name="Sommer R.J."/>
        </authorList>
    </citation>
    <scope>NUCLEOTIDE SEQUENCE [LARGE SCALE GENOMIC DNA]</scope>
    <source>
        <strain evidence="3">RS5460</strain>
    </source>
</reference>
<sequence>RRDHNASLIGLEFRFTHATASSSSSPSSDRRRYGLRGTGANLMPTMMKKSSVETCGGYDSQSIQSFVDKISISPAHHNWKVASPNSLSSRMIIAIGRTIMKTFLSLSVRKFLKKV</sequence>
<dbReference type="EMBL" id="BTRK01000001">
    <property type="protein sequence ID" value="GMR31015.1"/>
    <property type="molecule type" value="Genomic_DNA"/>
</dbReference>
<comment type="caution">
    <text evidence="2">The sequence shown here is derived from an EMBL/GenBank/DDBJ whole genome shotgun (WGS) entry which is preliminary data.</text>
</comment>
<accession>A0AAN4Z4B4</accession>
<name>A0AAN4Z4B4_9BILA</name>